<gene>
    <name evidence="2" type="ORF">IDJ76_09120</name>
</gene>
<keyword evidence="1" id="KW-1133">Transmembrane helix</keyword>
<feature type="transmembrane region" description="Helical" evidence="1">
    <location>
        <begin position="73"/>
        <end position="92"/>
    </location>
</feature>
<keyword evidence="1" id="KW-0812">Transmembrane</keyword>
<organism evidence="2 3">
    <name type="scientific">Mucilaginibacter glaciei</name>
    <dbReference type="NCBI Taxonomy" id="2772109"/>
    <lineage>
        <taxon>Bacteria</taxon>
        <taxon>Pseudomonadati</taxon>
        <taxon>Bacteroidota</taxon>
        <taxon>Sphingobacteriia</taxon>
        <taxon>Sphingobacteriales</taxon>
        <taxon>Sphingobacteriaceae</taxon>
        <taxon>Mucilaginibacter</taxon>
    </lineage>
</organism>
<reference evidence="2" key="1">
    <citation type="submission" date="2020-09" db="EMBL/GenBank/DDBJ databases">
        <title>Novel species of Mucilaginibacter isolated from a glacier on the Tibetan Plateau.</title>
        <authorList>
            <person name="Liu Q."/>
            <person name="Xin Y.-H."/>
        </authorList>
    </citation>
    <scope>NUCLEOTIDE SEQUENCE</scope>
    <source>
        <strain evidence="2">ZB1P21</strain>
    </source>
</reference>
<accession>A0A926NQM7</accession>
<dbReference type="Proteomes" id="UP000619078">
    <property type="component" value="Unassembled WGS sequence"/>
</dbReference>
<keyword evidence="1" id="KW-0472">Membrane</keyword>
<dbReference type="RefSeq" id="WP_191162993.1">
    <property type="nucleotide sequence ID" value="NZ_JACWMX010000003.1"/>
</dbReference>
<dbReference type="EMBL" id="JACWMX010000003">
    <property type="protein sequence ID" value="MBD1393257.1"/>
    <property type="molecule type" value="Genomic_DNA"/>
</dbReference>
<protein>
    <submittedName>
        <fullName evidence="2">Uncharacterized protein</fullName>
    </submittedName>
</protein>
<evidence type="ECO:0000256" key="1">
    <source>
        <dbReference type="SAM" id="Phobius"/>
    </source>
</evidence>
<feature type="transmembrane region" description="Helical" evidence="1">
    <location>
        <begin position="98"/>
        <end position="118"/>
    </location>
</feature>
<comment type="caution">
    <text evidence="2">The sequence shown here is derived from an EMBL/GenBank/DDBJ whole genome shotgun (WGS) entry which is preliminary data.</text>
</comment>
<evidence type="ECO:0000313" key="2">
    <source>
        <dbReference type="EMBL" id="MBD1393257.1"/>
    </source>
</evidence>
<keyword evidence="3" id="KW-1185">Reference proteome</keyword>
<name>A0A926NQM7_9SPHI</name>
<proteinExistence type="predicted"/>
<dbReference type="AlphaFoldDB" id="A0A926NQM7"/>
<sequence>MKRWVEGERLSTIIENNTNISEAHTRKLYKERLKMRRLKALNDRYLSPPKRSFFKFSHFKQRKKKLDKQEIRYRYFLLLIPILLIVSVLGFHYEYNTIALVSLGLTMLMSSTSIWMYYSRLEKIKA</sequence>
<evidence type="ECO:0000313" key="3">
    <source>
        <dbReference type="Proteomes" id="UP000619078"/>
    </source>
</evidence>